<evidence type="ECO:0000313" key="3">
    <source>
        <dbReference type="EMBL" id="SLN33267.1"/>
    </source>
</evidence>
<evidence type="ECO:0000259" key="2">
    <source>
        <dbReference type="SMART" id="SM00091"/>
    </source>
</evidence>
<dbReference type="RefSeq" id="WP_085864022.1">
    <property type="nucleotide sequence ID" value="NZ_FWFT01000002.1"/>
</dbReference>
<dbReference type="InterPro" id="IPR035965">
    <property type="entry name" value="PAS-like_dom_sf"/>
</dbReference>
<gene>
    <name evidence="3" type="primary">divL</name>
    <name evidence="3" type="ORF">PSJ8397_01596</name>
</gene>
<keyword evidence="3" id="KW-0808">Transferase</keyword>
<dbReference type="OrthoDB" id="9797304at2"/>
<dbReference type="AlphaFoldDB" id="A0A1Y5SAE3"/>
<feature type="transmembrane region" description="Helical" evidence="1">
    <location>
        <begin position="6"/>
        <end position="27"/>
    </location>
</feature>
<dbReference type="SUPFAM" id="SSF55785">
    <property type="entry name" value="PYP-like sensor domain (PAS domain)"/>
    <property type="match status" value="1"/>
</dbReference>
<evidence type="ECO:0000256" key="1">
    <source>
        <dbReference type="SAM" id="Phobius"/>
    </source>
</evidence>
<dbReference type="Proteomes" id="UP000193623">
    <property type="component" value="Unassembled WGS sequence"/>
</dbReference>
<evidence type="ECO:0000313" key="4">
    <source>
        <dbReference type="Proteomes" id="UP000193623"/>
    </source>
</evidence>
<organism evidence="3 4">
    <name type="scientific">Pseudooctadecabacter jejudonensis</name>
    <dbReference type="NCBI Taxonomy" id="1391910"/>
    <lineage>
        <taxon>Bacteria</taxon>
        <taxon>Pseudomonadati</taxon>
        <taxon>Pseudomonadota</taxon>
        <taxon>Alphaproteobacteria</taxon>
        <taxon>Rhodobacterales</taxon>
        <taxon>Paracoccaceae</taxon>
        <taxon>Pseudooctadecabacter</taxon>
    </lineage>
</organism>
<dbReference type="Gene3D" id="3.30.450.20">
    <property type="entry name" value="PAS domain"/>
    <property type="match status" value="1"/>
</dbReference>
<dbReference type="InterPro" id="IPR000014">
    <property type="entry name" value="PAS"/>
</dbReference>
<proteinExistence type="predicted"/>
<keyword evidence="1" id="KW-0472">Membrane</keyword>
<reference evidence="3 4" key="1">
    <citation type="submission" date="2017-03" db="EMBL/GenBank/DDBJ databases">
        <authorList>
            <person name="Afonso C.L."/>
            <person name="Miller P.J."/>
            <person name="Scott M.A."/>
            <person name="Spackman E."/>
            <person name="Goraichik I."/>
            <person name="Dimitrov K.M."/>
            <person name="Suarez D.L."/>
            <person name="Swayne D.E."/>
        </authorList>
    </citation>
    <scope>NUCLEOTIDE SEQUENCE [LARGE SCALE GENOMIC DNA]</scope>
    <source>
        <strain evidence="3 4">CECT 8397</strain>
    </source>
</reference>
<name>A0A1Y5SAE3_9RHOB</name>
<dbReference type="EC" id="2.7.13.3" evidence="3"/>
<accession>A0A1Y5SAE3</accession>
<keyword evidence="1" id="KW-1133">Transmembrane helix</keyword>
<feature type="domain" description="PAS" evidence="2">
    <location>
        <begin position="269"/>
        <end position="336"/>
    </location>
</feature>
<sequence length="532" mass="59561">MGQDILGVVGALLIGGCFATGLIFYWIKSTSSDSKTLRTLMHEAEGSITFLFDDTLLVDATPRAYELLRASKDDRSDWEAFLTLLSARFPLLRSQLSTLAEKGHMKIAPSDNQTGWIDAEYWRGLARLTLVQDRDHPNETVDPLTAAAMEHELETLRGIGENSPMLIWKRDAEGVLVWANRAYIELSETIFPLDDNEIRPWPPKEIFVDASKPAGTAPIIEMHRIDFMDHTAPTYFEITSLKRGTDTIHFAVDSTAVVTAQDAQRNFVQTLTKTFAQLSVGLAIFDSDRRLVMFNPALLDLTELPSDFLIARPTLFAFLDRLRDQQRMPEPKNYSNWRDNMVELENAAEEGSYHERWLLPNGQTFRVSGKPHPDGAIAFLFEDISEEISLTRKFRSQIDVSAAVFDNLDAAIAVFSSAGSLIMSNTAYRALWGGDADGILASREFEDELKVWQGIASPSPVWVKLTEAVNHASKDMVWDDIIRVGQSLKLTCQYAALPDGNHQIMFSRLEEAEPEGLEFSSHNIALSRKASG</sequence>
<dbReference type="Pfam" id="PF12860">
    <property type="entry name" value="PAS_7"/>
    <property type="match status" value="1"/>
</dbReference>
<dbReference type="GO" id="GO:0004673">
    <property type="term" value="F:protein histidine kinase activity"/>
    <property type="evidence" value="ECO:0007669"/>
    <property type="project" value="UniProtKB-EC"/>
</dbReference>
<dbReference type="EMBL" id="FWFT01000002">
    <property type="protein sequence ID" value="SLN33267.1"/>
    <property type="molecule type" value="Genomic_DNA"/>
</dbReference>
<dbReference type="SMART" id="SM00091">
    <property type="entry name" value="PAS"/>
    <property type="match status" value="2"/>
</dbReference>
<protein>
    <submittedName>
        <fullName evidence="3">Sensor protein DivL</fullName>
        <ecNumber evidence="3">2.7.13.3</ecNumber>
    </submittedName>
</protein>
<keyword evidence="4" id="KW-1185">Reference proteome</keyword>
<keyword evidence="1" id="KW-0812">Transmembrane</keyword>
<feature type="domain" description="PAS" evidence="2">
    <location>
        <begin position="154"/>
        <end position="224"/>
    </location>
</feature>